<evidence type="ECO:0000256" key="1">
    <source>
        <dbReference type="ARBA" id="ARBA00022485"/>
    </source>
</evidence>
<keyword evidence="2" id="KW-0479">Metal-binding</keyword>
<evidence type="ECO:0000256" key="4">
    <source>
        <dbReference type="ARBA" id="ARBA00023014"/>
    </source>
</evidence>
<dbReference type="RefSeq" id="WP_200889300.1">
    <property type="nucleotide sequence ID" value="NZ_FNGU01000001.1"/>
</dbReference>
<dbReference type="STRING" id="392333.SAMN05660860_00821"/>
<keyword evidence="3" id="KW-0408">Iron</keyword>
<dbReference type="Pfam" id="PF12838">
    <property type="entry name" value="Fer4_7"/>
    <property type="match status" value="1"/>
</dbReference>
<dbReference type="PANTHER" id="PTHR43687:SF4">
    <property type="entry name" value="BLR5484 PROTEIN"/>
    <property type="match status" value="1"/>
</dbReference>
<dbReference type="AlphaFoldDB" id="A0A1G9KNW5"/>
<dbReference type="NCBIfam" id="NF040864">
    <property type="entry name" value="HgcB_ferredoxin"/>
    <property type="match status" value="1"/>
</dbReference>
<dbReference type="GO" id="GO:0046872">
    <property type="term" value="F:metal ion binding"/>
    <property type="evidence" value="ECO:0007669"/>
    <property type="project" value="UniProtKB-KW"/>
</dbReference>
<proteinExistence type="predicted"/>
<dbReference type="PROSITE" id="PS00198">
    <property type="entry name" value="4FE4S_FER_1"/>
    <property type="match status" value="2"/>
</dbReference>
<gene>
    <name evidence="6" type="ORF">SAMN05660860_00821</name>
</gene>
<sequence length="100" mass="10426">MKELHYLENVATLHLDVETCIGCGLCASVCPHGVFEIIAQKAQILERNRCMECGACARNCPVNALAVKAGVGCASAIIHSWITGEEPSCDCGTGQSGSGC</sequence>
<keyword evidence="4" id="KW-0411">Iron-sulfur</keyword>
<dbReference type="PANTHER" id="PTHR43687">
    <property type="entry name" value="ADENYLYLSULFATE REDUCTASE, BETA SUBUNIT"/>
    <property type="match status" value="1"/>
</dbReference>
<evidence type="ECO:0000256" key="3">
    <source>
        <dbReference type="ARBA" id="ARBA00023004"/>
    </source>
</evidence>
<dbReference type="InterPro" id="IPR017900">
    <property type="entry name" value="4Fe4S_Fe_S_CS"/>
</dbReference>
<feature type="domain" description="4Fe-4S ferredoxin-type" evidence="5">
    <location>
        <begin position="11"/>
        <end position="40"/>
    </location>
</feature>
<dbReference type="GO" id="GO:0051539">
    <property type="term" value="F:4 iron, 4 sulfur cluster binding"/>
    <property type="evidence" value="ECO:0007669"/>
    <property type="project" value="UniProtKB-KW"/>
</dbReference>
<feature type="domain" description="4Fe-4S ferredoxin-type" evidence="5">
    <location>
        <begin position="41"/>
        <end position="70"/>
    </location>
</feature>
<dbReference type="Gene3D" id="3.30.70.20">
    <property type="match status" value="2"/>
</dbReference>
<organism evidence="6 7">
    <name type="scientific">Geoalkalibacter ferrihydriticus</name>
    <dbReference type="NCBI Taxonomy" id="392333"/>
    <lineage>
        <taxon>Bacteria</taxon>
        <taxon>Pseudomonadati</taxon>
        <taxon>Thermodesulfobacteriota</taxon>
        <taxon>Desulfuromonadia</taxon>
        <taxon>Desulfuromonadales</taxon>
        <taxon>Geoalkalibacteraceae</taxon>
        <taxon>Geoalkalibacter</taxon>
    </lineage>
</organism>
<dbReference type="SUPFAM" id="SSF54862">
    <property type="entry name" value="4Fe-4S ferredoxins"/>
    <property type="match status" value="1"/>
</dbReference>
<dbReference type="PROSITE" id="PS51379">
    <property type="entry name" value="4FE4S_FER_2"/>
    <property type="match status" value="2"/>
</dbReference>
<evidence type="ECO:0000256" key="2">
    <source>
        <dbReference type="ARBA" id="ARBA00022723"/>
    </source>
</evidence>
<protein>
    <submittedName>
        <fullName evidence="6">4Fe-4S dicluster domain-containing protein</fullName>
    </submittedName>
</protein>
<keyword evidence="1" id="KW-0004">4Fe-4S</keyword>
<accession>A0A1G9KNW5</accession>
<dbReference type="EMBL" id="FNGU01000001">
    <property type="protein sequence ID" value="SDL51349.1"/>
    <property type="molecule type" value="Genomic_DNA"/>
</dbReference>
<dbReference type="InterPro" id="IPR017896">
    <property type="entry name" value="4Fe4S_Fe-S-bd"/>
</dbReference>
<evidence type="ECO:0000313" key="6">
    <source>
        <dbReference type="EMBL" id="SDL51349.1"/>
    </source>
</evidence>
<evidence type="ECO:0000259" key="5">
    <source>
        <dbReference type="PROSITE" id="PS51379"/>
    </source>
</evidence>
<name>A0A1G9KNW5_9BACT</name>
<dbReference type="InterPro" id="IPR050572">
    <property type="entry name" value="Fe-S_Ferredoxin"/>
</dbReference>
<dbReference type="Proteomes" id="UP000182146">
    <property type="component" value="Unassembled WGS sequence"/>
</dbReference>
<evidence type="ECO:0000313" key="7">
    <source>
        <dbReference type="Proteomes" id="UP000182146"/>
    </source>
</evidence>
<reference evidence="6 7" key="1">
    <citation type="submission" date="2016-10" db="EMBL/GenBank/DDBJ databases">
        <authorList>
            <person name="de Groot N.N."/>
        </authorList>
    </citation>
    <scope>NUCLEOTIDE SEQUENCE [LARGE SCALE GENOMIC DNA]</scope>
    <source>
        <strain evidence="6 7">DSM 17813</strain>
    </source>
</reference>